<evidence type="ECO:0000256" key="1">
    <source>
        <dbReference type="SAM" id="Phobius"/>
    </source>
</evidence>
<name>A0A6J4T2V7_9ACTN</name>
<protein>
    <submittedName>
        <fullName evidence="2">Uncharacterized protein</fullName>
    </submittedName>
</protein>
<accession>A0A6J4T2V7</accession>
<keyword evidence="1" id="KW-0812">Transmembrane</keyword>
<dbReference type="EMBL" id="CADCVS010000330">
    <property type="protein sequence ID" value="CAA9511989.1"/>
    <property type="molecule type" value="Genomic_DNA"/>
</dbReference>
<feature type="transmembrane region" description="Helical" evidence="1">
    <location>
        <begin position="93"/>
        <end position="114"/>
    </location>
</feature>
<keyword evidence="1" id="KW-1133">Transmembrane helix</keyword>
<gene>
    <name evidence="2" type="ORF">AVDCRST_MAG30-2544</name>
</gene>
<reference evidence="2" key="1">
    <citation type="submission" date="2020-02" db="EMBL/GenBank/DDBJ databases">
        <authorList>
            <person name="Meier V. D."/>
        </authorList>
    </citation>
    <scope>NUCLEOTIDE SEQUENCE</scope>
    <source>
        <strain evidence="2">AVDCRST_MAG30</strain>
    </source>
</reference>
<keyword evidence="1" id="KW-0472">Membrane</keyword>
<sequence length="124" mass="13153">MDPIGIARWTDVILVLAVAPFVVLMDLPVLGYAAGAAAWVVSRVIGHFVERRGRASGDMRTMAGLTLISSMGRAWLVGLTILAVGLAGEREDGLTAALLVLGAFTLYLIVTIALRPLERKPSNP</sequence>
<evidence type="ECO:0000313" key="2">
    <source>
        <dbReference type="EMBL" id="CAA9511989.1"/>
    </source>
</evidence>
<dbReference type="AlphaFoldDB" id="A0A6J4T2V7"/>
<organism evidence="2">
    <name type="scientific">uncultured Solirubrobacteraceae bacterium</name>
    <dbReference type="NCBI Taxonomy" id="1162706"/>
    <lineage>
        <taxon>Bacteria</taxon>
        <taxon>Bacillati</taxon>
        <taxon>Actinomycetota</taxon>
        <taxon>Thermoleophilia</taxon>
        <taxon>Solirubrobacterales</taxon>
        <taxon>Solirubrobacteraceae</taxon>
        <taxon>environmental samples</taxon>
    </lineage>
</organism>
<feature type="transmembrane region" description="Helical" evidence="1">
    <location>
        <begin position="62"/>
        <end position="87"/>
    </location>
</feature>
<proteinExistence type="predicted"/>
<feature type="transmembrane region" description="Helical" evidence="1">
    <location>
        <begin position="12"/>
        <end position="41"/>
    </location>
</feature>